<reference evidence="3 4" key="1">
    <citation type="submission" date="2015-08" db="EMBL/GenBank/DDBJ databases">
        <authorList>
            <person name="Babu N.S."/>
            <person name="Beckwith C.J."/>
            <person name="Beseler K.G."/>
            <person name="Brison A."/>
            <person name="Carone J.V."/>
            <person name="Caskin T.P."/>
            <person name="Diamond M."/>
            <person name="Durham M.E."/>
            <person name="Foxe J.M."/>
            <person name="Go M."/>
            <person name="Henderson B.A."/>
            <person name="Jones I.B."/>
            <person name="McGettigan J.A."/>
            <person name="Micheletti S.J."/>
            <person name="Nasrallah M.E."/>
            <person name="Ortiz D."/>
            <person name="Piller C.R."/>
            <person name="Privatt S.R."/>
            <person name="Schneider S.L."/>
            <person name="Sharp S."/>
            <person name="Smith T.C."/>
            <person name="Stanton J.D."/>
            <person name="Ullery H.E."/>
            <person name="Wilson R.J."/>
            <person name="Serrano M.G."/>
            <person name="Buck G."/>
            <person name="Lee V."/>
            <person name="Wang Y."/>
            <person name="Carvalho R."/>
            <person name="Voegtly L."/>
            <person name="Shi R."/>
            <person name="Duckworth R."/>
            <person name="Johnson A."/>
            <person name="Loviza R."/>
            <person name="Walstead R."/>
            <person name="Shah Z."/>
            <person name="Kiflezghi M."/>
            <person name="Wade K."/>
            <person name="Ball S.L."/>
            <person name="Bradley K.W."/>
            <person name="Asai D.J."/>
            <person name="Bowman C.A."/>
            <person name="Russell D.A."/>
            <person name="Pope W.H."/>
            <person name="Jacobs-Sera D."/>
            <person name="Hendrix R.W."/>
            <person name="Hatfull G.F."/>
        </authorList>
    </citation>
    <scope>NUCLEOTIDE SEQUENCE [LARGE SCALE GENOMIC DNA]</scope>
    <source>
        <strain evidence="3 4">DSM 27648</strain>
    </source>
</reference>
<evidence type="ECO:0000313" key="4">
    <source>
        <dbReference type="Proteomes" id="UP000064967"/>
    </source>
</evidence>
<feature type="chain" id="PRO_5005466494" evidence="2">
    <location>
        <begin position="25"/>
        <end position="451"/>
    </location>
</feature>
<feature type="transmembrane region" description="Helical" evidence="1">
    <location>
        <begin position="427"/>
        <end position="446"/>
    </location>
</feature>
<evidence type="ECO:0000313" key="3">
    <source>
        <dbReference type="EMBL" id="AKU98561.1"/>
    </source>
</evidence>
<keyword evidence="4" id="KW-1185">Reference proteome</keyword>
<organism evidence="3 4">
    <name type="scientific">Labilithrix luteola</name>
    <dbReference type="NCBI Taxonomy" id="1391654"/>
    <lineage>
        <taxon>Bacteria</taxon>
        <taxon>Pseudomonadati</taxon>
        <taxon>Myxococcota</taxon>
        <taxon>Polyangia</taxon>
        <taxon>Polyangiales</taxon>
        <taxon>Labilitrichaceae</taxon>
        <taxon>Labilithrix</taxon>
    </lineage>
</organism>
<keyword evidence="1" id="KW-1133">Transmembrane helix</keyword>
<keyword evidence="1" id="KW-0472">Membrane</keyword>
<dbReference type="Proteomes" id="UP000064967">
    <property type="component" value="Chromosome"/>
</dbReference>
<dbReference type="OrthoDB" id="5497530at2"/>
<dbReference type="InterPro" id="IPR036278">
    <property type="entry name" value="Sialidase_sf"/>
</dbReference>
<dbReference type="SUPFAM" id="SSF50939">
    <property type="entry name" value="Sialidases"/>
    <property type="match status" value="1"/>
</dbReference>
<dbReference type="InterPro" id="IPR015943">
    <property type="entry name" value="WD40/YVTN_repeat-like_dom_sf"/>
</dbReference>
<dbReference type="Gene3D" id="2.130.10.10">
    <property type="entry name" value="YVTN repeat-like/Quinoprotein amine dehydrogenase"/>
    <property type="match status" value="1"/>
</dbReference>
<gene>
    <name evidence="3" type="ORF">AKJ09_05225</name>
</gene>
<dbReference type="KEGG" id="llu:AKJ09_05225"/>
<proteinExistence type="predicted"/>
<dbReference type="STRING" id="1391654.AKJ09_05225"/>
<keyword evidence="2" id="KW-0732">Signal</keyword>
<keyword evidence="1" id="KW-0812">Transmembrane</keyword>
<dbReference type="EMBL" id="CP012333">
    <property type="protein sequence ID" value="AKU98561.1"/>
    <property type="molecule type" value="Genomic_DNA"/>
</dbReference>
<feature type="signal peptide" evidence="2">
    <location>
        <begin position="1"/>
        <end position="24"/>
    </location>
</feature>
<name>A0A0K1PYT8_9BACT</name>
<protein>
    <submittedName>
        <fullName evidence="3">BNR/Asp-box repeat domain protein</fullName>
    </submittedName>
</protein>
<sequence length="451" mass="47691">MRKALLALPVAAALLTAFSTPAFANGRFPETNAVFLAQNDPDLVLLRVTFGLLISHDRGKSWDWVCENSIGLAGIEDPMYWVAPNGTFVGSTFQGVTVSHDKGCNFSFVGGPLKDGIFIDLTSRAAEPNTVVTFQSGYDNIDDAGNVTYKSVLYESKDQAETFTAMPWTFDGTLFGETVDMAPSDDQRLYVTAVRAPGVTPSGVFMVSLDRGKTFEELPFPLVAGERAPFIAAVDPTNADRVYVRTWSGADKPGRIMLTEDAGKNWKTIYTSQAALSGFALAPDGKKVYLGGPKEGLQVASTTDFAFTQKSTIEVGCLTLAADGLWACSSEKSGFIAAFSKDDGATFDTKAHFCDIRGALACDGTSKTTTQCAQVWPTQQSVLGCDAFADGGADGGPNAGDGSTTTTGAKVDDDSGCSCRTTPGKPLTAAFAGIGGAAFALLFAWCRRSRH</sequence>
<evidence type="ECO:0000256" key="2">
    <source>
        <dbReference type="SAM" id="SignalP"/>
    </source>
</evidence>
<dbReference type="AlphaFoldDB" id="A0A0K1PYT8"/>
<accession>A0A0K1PYT8</accession>
<evidence type="ECO:0000256" key="1">
    <source>
        <dbReference type="SAM" id="Phobius"/>
    </source>
</evidence>
<dbReference type="RefSeq" id="WP_146649500.1">
    <property type="nucleotide sequence ID" value="NZ_CP012333.1"/>
</dbReference>